<evidence type="ECO:0000259" key="9">
    <source>
        <dbReference type="PROSITE" id="PS52029"/>
    </source>
</evidence>
<dbReference type="Proteomes" id="UP000599074">
    <property type="component" value="Unassembled WGS sequence"/>
</dbReference>
<dbReference type="AlphaFoldDB" id="A0A8J3TF01"/>
<evidence type="ECO:0000313" key="10">
    <source>
        <dbReference type="EMBL" id="GII23937.1"/>
    </source>
</evidence>
<dbReference type="GO" id="GO:0008360">
    <property type="term" value="P:regulation of cell shape"/>
    <property type="evidence" value="ECO:0007669"/>
    <property type="project" value="UniProtKB-UniRule"/>
</dbReference>
<dbReference type="GO" id="GO:0071972">
    <property type="term" value="F:peptidoglycan L,D-transpeptidase activity"/>
    <property type="evidence" value="ECO:0007669"/>
    <property type="project" value="TreeGrafter"/>
</dbReference>
<organism evidence="10 11">
    <name type="scientific">Planosporangium mesophilum</name>
    <dbReference type="NCBI Taxonomy" id="689768"/>
    <lineage>
        <taxon>Bacteria</taxon>
        <taxon>Bacillati</taxon>
        <taxon>Actinomycetota</taxon>
        <taxon>Actinomycetes</taxon>
        <taxon>Micromonosporales</taxon>
        <taxon>Micromonosporaceae</taxon>
        <taxon>Planosporangium</taxon>
    </lineage>
</organism>
<keyword evidence="2" id="KW-0808">Transferase</keyword>
<evidence type="ECO:0000256" key="7">
    <source>
        <dbReference type="PROSITE-ProRule" id="PRU01373"/>
    </source>
</evidence>
<dbReference type="EMBL" id="BOON01000032">
    <property type="protein sequence ID" value="GII23937.1"/>
    <property type="molecule type" value="Genomic_DNA"/>
</dbReference>
<evidence type="ECO:0000256" key="3">
    <source>
        <dbReference type="ARBA" id="ARBA00022960"/>
    </source>
</evidence>
<dbReference type="GO" id="GO:0005576">
    <property type="term" value="C:extracellular region"/>
    <property type="evidence" value="ECO:0007669"/>
    <property type="project" value="TreeGrafter"/>
</dbReference>
<feature type="region of interest" description="Disordered" evidence="8">
    <location>
        <begin position="406"/>
        <end position="427"/>
    </location>
</feature>
<evidence type="ECO:0000256" key="8">
    <source>
        <dbReference type="SAM" id="MobiDB-lite"/>
    </source>
</evidence>
<dbReference type="PROSITE" id="PS52029">
    <property type="entry name" value="LD_TPASE"/>
    <property type="match status" value="1"/>
</dbReference>
<evidence type="ECO:0000313" key="11">
    <source>
        <dbReference type="Proteomes" id="UP000599074"/>
    </source>
</evidence>
<evidence type="ECO:0000256" key="2">
    <source>
        <dbReference type="ARBA" id="ARBA00022679"/>
    </source>
</evidence>
<dbReference type="InterPro" id="IPR050979">
    <property type="entry name" value="LD-transpeptidase"/>
</dbReference>
<dbReference type="GO" id="GO:0071555">
    <property type="term" value="P:cell wall organization"/>
    <property type="evidence" value="ECO:0007669"/>
    <property type="project" value="UniProtKB-UniRule"/>
</dbReference>
<dbReference type="Gene3D" id="2.60.40.3780">
    <property type="match status" value="1"/>
</dbReference>
<keyword evidence="4 7" id="KW-0573">Peptidoglycan synthesis</keyword>
<name>A0A8J3TF01_9ACTN</name>
<dbReference type="Pfam" id="PF03734">
    <property type="entry name" value="YkuD"/>
    <property type="match status" value="1"/>
</dbReference>
<dbReference type="Pfam" id="PF17964">
    <property type="entry name" value="Big_10"/>
    <property type="match status" value="1"/>
</dbReference>
<comment type="caution">
    <text evidence="10">The sequence shown here is derived from an EMBL/GenBank/DDBJ whole genome shotgun (WGS) entry which is preliminary data.</text>
</comment>
<accession>A0A8J3TF01</accession>
<dbReference type="InterPro" id="IPR005490">
    <property type="entry name" value="LD_TPept_cat_dom"/>
</dbReference>
<gene>
    <name evidence="10" type="primary">ldtB</name>
    <name evidence="10" type="ORF">Pme01_35340</name>
</gene>
<sequence length="427" mass="45645">MLALVLVATVASDQVAVAYRFITQSLGPGGDPAWTGNLVFAPGPDTNGVAVTDPVTVTTASATLDRVTLTDPDGRKVAGELDAGRRRWRAIGRLGYHKRYALTAVVHDPGGRRATRTSTFTTLKPANLTLAYLRASSLRALEDRRTYGVGQPVVVWFDEKIPDRAAAERALQVVTEPRLDGAWHWFSDQELHWRPPTYYPPGTRVTVNANLYGAHLGRGLYGQDNASASFTVGPAKVAVADAATHRILVSVDGRPVRDIPTSMGRNDSTVGAQGERIDFRTRSGVHVVLGNEPLTRMTSASFGLTSGPDAYDRQIEWTTHLSYAGEYVHAAPWSVADQGVRDVSHGCLNVSTENAIWFYNNVGPGDIVEVRNTGIALDPTDGLGDWNLSWAEWLAGSALSPAAVLPTPAPASAPPAPAPSASARPAN</sequence>
<evidence type="ECO:0000256" key="6">
    <source>
        <dbReference type="ARBA" id="ARBA00023316"/>
    </source>
</evidence>
<evidence type="ECO:0000256" key="1">
    <source>
        <dbReference type="ARBA" id="ARBA00004752"/>
    </source>
</evidence>
<dbReference type="SUPFAM" id="SSF141523">
    <property type="entry name" value="L,D-transpeptidase catalytic domain-like"/>
    <property type="match status" value="1"/>
</dbReference>
<keyword evidence="5" id="KW-0012">Acyltransferase</keyword>
<reference evidence="10" key="1">
    <citation type="submission" date="2021-01" db="EMBL/GenBank/DDBJ databases">
        <title>Whole genome shotgun sequence of Planosporangium mesophilum NBRC 109066.</title>
        <authorList>
            <person name="Komaki H."/>
            <person name="Tamura T."/>
        </authorList>
    </citation>
    <scope>NUCLEOTIDE SEQUENCE</scope>
    <source>
        <strain evidence="10">NBRC 109066</strain>
    </source>
</reference>
<proteinExistence type="predicted"/>
<keyword evidence="3 7" id="KW-0133">Cell shape</keyword>
<dbReference type="CDD" id="cd16913">
    <property type="entry name" value="YkuD_like"/>
    <property type="match status" value="1"/>
</dbReference>
<dbReference type="UniPathway" id="UPA00219"/>
<dbReference type="PANTHER" id="PTHR30582:SF2">
    <property type="entry name" value="L,D-TRANSPEPTIDASE YCIB-RELATED"/>
    <property type="match status" value="1"/>
</dbReference>
<dbReference type="PANTHER" id="PTHR30582">
    <property type="entry name" value="L,D-TRANSPEPTIDASE"/>
    <property type="match status" value="1"/>
</dbReference>
<evidence type="ECO:0000256" key="4">
    <source>
        <dbReference type="ARBA" id="ARBA00022984"/>
    </source>
</evidence>
<feature type="active site" description="Nucleophile" evidence="7">
    <location>
        <position position="347"/>
    </location>
</feature>
<keyword evidence="11" id="KW-1185">Reference proteome</keyword>
<dbReference type="InterPro" id="IPR041280">
    <property type="entry name" value="Big_10"/>
</dbReference>
<dbReference type="GO" id="GO:0018104">
    <property type="term" value="P:peptidoglycan-protein cross-linking"/>
    <property type="evidence" value="ECO:0007669"/>
    <property type="project" value="TreeGrafter"/>
</dbReference>
<feature type="active site" description="Proton donor/acceptor" evidence="7">
    <location>
        <position position="329"/>
    </location>
</feature>
<evidence type="ECO:0000256" key="5">
    <source>
        <dbReference type="ARBA" id="ARBA00023315"/>
    </source>
</evidence>
<dbReference type="CDD" id="cd13432">
    <property type="entry name" value="LDT_IgD_like_2"/>
    <property type="match status" value="1"/>
</dbReference>
<feature type="compositionally biased region" description="Pro residues" evidence="8">
    <location>
        <begin position="407"/>
        <end position="418"/>
    </location>
</feature>
<dbReference type="Gene3D" id="2.60.40.3710">
    <property type="match status" value="1"/>
</dbReference>
<feature type="domain" description="L,D-TPase catalytic" evidence="9">
    <location>
        <begin position="236"/>
        <end position="371"/>
    </location>
</feature>
<protein>
    <submittedName>
        <fullName evidence="10">L,D-transpeptidase 2</fullName>
    </submittedName>
</protein>
<dbReference type="InterPro" id="IPR038063">
    <property type="entry name" value="Transpep_catalytic_dom"/>
</dbReference>
<keyword evidence="6 7" id="KW-0961">Cell wall biogenesis/degradation</keyword>
<comment type="pathway">
    <text evidence="1 7">Cell wall biogenesis; peptidoglycan biosynthesis.</text>
</comment>
<dbReference type="Gene3D" id="2.40.440.10">
    <property type="entry name" value="L,D-transpeptidase catalytic domain-like"/>
    <property type="match status" value="1"/>
</dbReference>
<dbReference type="GO" id="GO:0016746">
    <property type="term" value="F:acyltransferase activity"/>
    <property type="evidence" value="ECO:0007669"/>
    <property type="project" value="UniProtKB-KW"/>
</dbReference>